<evidence type="ECO:0000313" key="2">
    <source>
        <dbReference type="EMBL" id="KAJ3046638.1"/>
    </source>
</evidence>
<feature type="region of interest" description="Disordered" evidence="1">
    <location>
        <begin position="93"/>
        <end position="116"/>
    </location>
</feature>
<feature type="compositionally biased region" description="Polar residues" evidence="1">
    <location>
        <begin position="93"/>
        <end position="115"/>
    </location>
</feature>
<protein>
    <submittedName>
        <fullName evidence="2">Uncharacterized protein</fullName>
    </submittedName>
</protein>
<feature type="region of interest" description="Disordered" evidence="1">
    <location>
        <begin position="28"/>
        <end position="59"/>
    </location>
</feature>
<gene>
    <name evidence="2" type="ORF">HK097_000674</name>
</gene>
<reference evidence="2" key="1">
    <citation type="submission" date="2020-05" db="EMBL/GenBank/DDBJ databases">
        <title>Phylogenomic resolution of chytrid fungi.</title>
        <authorList>
            <person name="Stajich J.E."/>
            <person name="Amses K."/>
            <person name="Simmons R."/>
            <person name="Seto K."/>
            <person name="Myers J."/>
            <person name="Bonds A."/>
            <person name="Quandt C.A."/>
            <person name="Barry K."/>
            <person name="Liu P."/>
            <person name="Grigoriev I."/>
            <person name="Longcore J.E."/>
            <person name="James T.Y."/>
        </authorList>
    </citation>
    <scope>NUCLEOTIDE SEQUENCE</scope>
    <source>
        <strain evidence="2">JEL0318</strain>
    </source>
</reference>
<name>A0AAD5S597_9FUNG</name>
<evidence type="ECO:0000256" key="1">
    <source>
        <dbReference type="SAM" id="MobiDB-lite"/>
    </source>
</evidence>
<dbReference type="EMBL" id="JADGJD010001124">
    <property type="protein sequence ID" value="KAJ3046638.1"/>
    <property type="molecule type" value="Genomic_DNA"/>
</dbReference>
<evidence type="ECO:0000313" key="3">
    <source>
        <dbReference type="Proteomes" id="UP001212841"/>
    </source>
</evidence>
<dbReference type="AlphaFoldDB" id="A0AAD5S597"/>
<sequence length="244" mass="26920">MTAADSHLEESAFIKDFPLWEESDFHLGDYSSDSDAAPLSPEVEKEPTGNDFRFGDYSSDSDAGAMSPLHTFPAIDESDVIVCEPPFPAQSESCRTTLASPPSYPSPTQSVRTSPPTLPMYSTAFNTRYQPPASSPHRKMSVLTLEPQIHYAPPPHLLTPPASPANTTRVSPFGLTADAMALRHAQQLVAEQSLSSMQSHCFQHGVMVRPSQHQFRHQVCPSHFHHVRHQAAHRPYPQPEPTSL</sequence>
<feature type="non-terminal residue" evidence="2">
    <location>
        <position position="244"/>
    </location>
</feature>
<keyword evidence="3" id="KW-1185">Reference proteome</keyword>
<organism evidence="2 3">
    <name type="scientific">Rhizophlyctis rosea</name>
    <dbReference type="NCBI Taxonomy" id="64517"/>
    <lineage>
        <taxon>Eukaryota</taxon>
        <taxon>Fungi</taxon>
        <taxon>Fungi incertae sedis</taxon>
        <taxon>Chytridiomycota</taxon>
        <taxon>Chytridiomycota incertae sedis</taxon>
        <taxon>Chytridiomycetes</taxon>
        <taxon>Rhizophlyctidales</taxon>
        <taxon>Rhizophlyctidaceae</taxon>
        <taxon>Rhizophlyctis</taxon>
    </lineage>
</organism>
<comment type="caution">
    <text evidence="2">The sequence shown here is derived from an EMBL/GenBank/DDBJ whole genome shotgun (WGS) entry which is preliminary data.</text>
</comment>
<proteinExistence type="predicted"/>
<dbReference type="Proteomes" id="UP001212841">
    <property type="component" value="Unassembled WGS sequence"/>
</dbReference>
<accession>A0AAD5S597</accession>